<reference evidence="5" key="1">
    <citation type="journal article" date="2021" name="Genome Biol. Evol.">
        <title>A High-Quality Reference Genome for a Parasitic Bivalve with Doubly Uniparental Inheritance (Bivalvia: Unionida).</title>
        <authorList>
            <person name="Smith C.H."/>
        </authorList>
    </citation>
    <scope>NUCLEOTIDE SEQUENCE</scope>
    <source>
        <strain evidence="5">CHS0354</strain>
    </source>
</reference>
<dbReference type="SUPFAM" id="SSF52540">
    <property type="entry name" value="P-loop containing nucleoside triphosphate hydrolases"/>
    <property type="match status" value="1"/>
</dbReference>
<keyword evidence="6" id="KW-1185">Reference proteome</keyword>
<evidence type="ECO:0000256" key="3">
    <source>
        <dbReference type="SAM" id="Coils"/>
    </source>
</evidence>
<dbReference type="PANTHER" id="PTHR42963:SF1">
    <property type="entry name" value="DUF4476 DOMAIN-CONTAINING PROTEIN"/>
    <property type="match status" value="1"/>
</dbReference>
<dbReference type="PANTHER" id="PTHR42963">
    <property type="entry name" value="CHROMOSOME PARTITION PROTEIN MUKB"/>
    <property type="match status" value="1"/>
</dbReference>
<dbReference type="InterPro" id="IPR050308">
    <property type="entry name" value="MukB/SMC"/>
</dbReference>
<sequence>MRLSGIEIRGFKSFCDPVRISFEDHRIVGIVGPNGCGKSNVVDALRWVLGEQSAKHLRGQDMQDVIFAGSKTRTQSATASVTLFFENYRVPDTGLFKFGSFSEISIGRKLHRDGSSEYLINNTPARLKDIRDIFLDTGVGGKGYSIIEQGMIGRIITSKPEERLRIVEEAAGISKFKVKKQEAFQRLQTSRSNLTRISDLTAELNEREQLLGRQVERAEKYMTAKSVSERLSNHIHAYRWYTLKNKADELNRQITQEEETQKNILGTLAVSETSVERLRIELLQAEEDLENTRRHTEELKILITSRENDIKIREDRLKNLHEWKERQTADIEGLTAVEYAEADLQNAEETRRVIKNEEENQRIRAAAAGKRLAKIREQLSAAEANLIRLRERSTEYAEELTRASDNKLSEVLSESPSVQLNPAEITDIAVLQQQTDGLKEQLEQITVTSANQKQTFPR</sequence>
<evidence type="ECO:0000256" key="1">
    <source>
        <dbReference type="ARBA" id="ARBA00022490"/>
    </source>
</evidence>
<reference evidence="5" key="3">
    <citation type="submission" date="2023-05" db="EMBL/GenBank/DDBJ databases">
        <authorList>
            <person name="Smith C.H."/>
        </authorList>
    </citation>
    <scope>NUCLEOTIDE SEQUENCE</scope>
    <source>
        <strain evidence="5">CHS0354</strain>
        <tissue evidence="5">Mantle</tissue>
    </source>
</reference>
<accession>A0AAE0S2U9</accession>
<dbReference type="EMBL" id="JAEAOA010002069">
    <property type="protein sequence ID" value="KAK3584163.1"/>
    <property type="molecule type" value="Genomic_DNA"/>
</dbReference>
<dbReference type="Pfam" id="PF02463">
    <property type="entry name" value="SMC_N"/>
    <property type="match status" value="1"/>
</dbReference>
<comment type="caution">
    <text evidence="5">The sequence shown here is derived from an EMBL/GenBank/DDBJ whole genome shotgun (WGS) entry which is preliminary data.</text>
</comment>
<keyword evidence="3" id="KW-0175">Coiled coil</keyword>
<dbReference type="AlphaFoldDB" id="A0AAE0S2U9"/>
<reference evidence="5" key="2">
    <citation type="journal article" date="2021" name="Genome Biol. Evol.">
        <title>Developing a high-quality reference genome for a parasitic bivalve with doubly uniparental inheritance (Bivalvia: Unionida).</title>
        <authorList>
            <person name="Smith C.H."/>
        </authorList>
    </citation>
    <scope>NUCLEOTIDE SEQUENCE</scope>
    <source>
        <strain evidence="5">CHS0354</strain>
        <tissue evidence="5">Mantle</tissue>
    </source>
</reference>
<dbReference type="GO" id="GO:0005737">
    <property type="term" value="C:cytoplasm"/>
    <property type="evidence" value="ECO:0007669"/>
    <property type="project" value="TreeGrafter"/>
</dbReference>
<feature type="domain" description="RecF/RecN/SMC N-terminal" evidence="4">
    <location>
        <begin position="3"/>
        <end position="142"/>
    </location>
</feature>
<feature type="coiled-coil region" evidence="3">
    <location>
        <begin position="268"/>
        <end position="302"/>
    </location>
</feature>
<proteinExistence type="predicted"/>
<dbReference type="Proteomes" id="UP001195483">
    <property type="component" value="Unassembled WGS sequence"/>
</dbReference>
<dbReference type="InterPro" id="IPR003395">
    <property type="entry name" value="RecF/RecN/SMC_N"/>
</dbReference>
<dbReference type="GO" id="GO:0003677">
    <property type="term" value="F:DNA binding"/>
    <property type="evidence" value="ECO:0007669"/>
    <property type="project" value="UniProtKB-KW"/>
</dbReference>
<organism evidence="5 6">
    <name type="scientific">Potamilus streckersoni</name>
    <dbReference type="NCBI Taxonomy" id="2493646"/>
    <lineage>
        <taxon>Eukaryota</taxon>
        <taxon>Metazoa</taxon>
        <taxon>Spiralia</taxon>
        <taxon>Lophotrochozoa</taxon>
        <taxon>Mollusca</taxon>
        <taxon>Bivalvia</taxon>
        <taxon>Autobranchia</taxon>
        <taxon>Heteroconchia</taxon>
        <taxon>Palaeoheterodonta</taxon>
        <taxon>Unionida</taxon>
        <taxon>Unionoidea</taxon>
        <taxon>Unionidae</taxon>
        <taxon>Ambleminae</taxon>
        <taxon>Lampsilini</taxon>
        <taxon>Potamilus</taxon>
    </lineage>
</organism>
<keyword evidence="1" id="KW-0963">Cytoplasm</keyword>
<keyword evidence="2" id="KW-0238">DNA-binding</keyword>
<evidence type="ECO:0000256" key="2">
    <source>
        <dbReference type="ARBA" id="ARBA00023125"/>
    </source>
</evidence>
<evidence type="ECO:0000313" key="5">
    <source>
        <dbReference type="EMBL" id="KAK3584163.1"/>
    </source>
</evidence>
<evidence type="ECO:0000259" key="4">
    <source>
        <dbReference type="Pfam" id="PF02463"/>
    </source>
</evidence>
<gene>
    <name evidence="5" type="ORF">CHS0354_035244</name>
</gene>
<protein>
    <recommendedName>
        <fullName evidence="4">RecF/RecN/SMC N-terminal domain-containing protein</fullName>
    </recommendedName>
</protein>
<evidence type="ECO:0000313" key="6">
    <source>
        <dbReference type="Proteomes" id="UP001195483"/>
    </source>
</evidence>
<dbReference type="Gene3D" id="3.40.50.300">
    <property type="entry name" value="P-loop containing nucleotide triphosphate hydrolases"/>
    <property type="match status" value="1"/>
</dbReference>
<feature type="coiled-coil region" evidence="3">
    <location>
        <begin position="337"/>
        <end position="448"/>
    </location>
</feature>
<dbReference type="InterPro" id="IPR027417">
    <property type="entry name" value="P-loop_NTPase"/>
</dbReference>
<name>A0AAE0S2U9_9BIVA</name>